<protein>
    <recommendedName>
        <fullName evidence="3">Beta-lactamase-related domain-containing protein</fullName>
    </recommendedName>
</protein>
<feature type="compositionally biased region" description="Pro residues" evidence="1">
    <location>
        <begin position="92"/>
        <end position="116"/>
    </location>
</feature>
<evidence type="ECO:0000313" key="5">
    <source>
        <dbReference type="Proteomes" id="UP001501666"/>
    </source>
</evidence>
<dbReference type="RefSeq" id="WP_346144592.1">
    <property type="nucleotide sequence ID" value="NZ_BAAATE010000003.1"/>
</dbReference>
<comment type="caution">
    <text evidence="4">The sequence shown here is derived from an EMBL/GenBank/DDBJ whole genome shotgun (WGS) entry which is preliminary data.</text>
</comment>
<reference evidence="4 5" key="1">
    <citation type="journal article" date="2019" name="Int. J. Syst. Evol. Microbiol.">
        <title>The Global Catalogue of Microorganisms (GCM) 10K type strain sequencing project: providing services to taxonomists for standard genome sequencing and annotation.</title>
        <authorList>
            <consortium name="The Broad Institute Genomics Platform"/>
            <consortium name="The Broad Institute Genome Sequencing Center for Infectious Disease"/>
            <person name="Wu L."/>
            <person name="Ma J."/>
        </authorList>
    </citation>
    <scope>NUCLEOTIDE SEQUENCE [LARGE SCALE GENOMIC DNA]</scope>
    <source>
        <strain evidence="4 5">JCM 6835</strain>
    </source>
</reference>
<proteinExistence type="predicted"/>
<dbReference type="InterPro" id="IPR012338">
    <property type="entry name" value="Beta-lactam/transpept-like"/>
</dbReference>
<feature type="domain" description="Beta-lactamase-related" evidence="3">
    <location>
        <begin position="51"/>
        <end position="434"/>
    </location>
</feature>
<evidence type="ECO:0000313" key="4">
    <source>
        <dbReference type="EMBL" id="GAA2650336.1"/>
    </source>
</evidence>
<dbReference type="SUPFAM" id="SSF56601">
    <property type="entry name" value="beta-lactamase/transpeptidase-like"/>
    <property type="match status" value="1"/>
</dbReference>
<feature type="signal peptide" evidence="2">
    <location>
        <begin position="1"/>
        <end position="21"/>
    </location>
</feature>
<keyword evidence="5" id="KW-1185">Reference proteome</keyword>
<dbReference type="Gene3D" id="3.40.710.10">
    <property type="entry name" value="DD-peptidase/beta-lactamase superfamily"/>
    <property type="match status" value="2"/>
</dbReference>
<evidence type="ECO:0000256" key="1">
    <source>
        <dbReference type="SAM" id="MobiDB-lite"/>
    </source>
</evidence>
<dbReference type="EMBL" id="BAAATE010000003">
    <property type="protein sequence ID" value="GAA2650336.1"/>
    <property type="molecule type" value="Genomic_DNA"/>
</dbReference>
<dbReference type="PANTHER" id="PTHR46825">
    <property type="entry name" value="D-ALANYL-D-ALANINE-CARBOXYPEPTIDASE/ENDOPEPTIDASE AMPH"/>
    <property type="match status" value="1"/>
</dbReference>
<sequence length="457" mass="48416">MTTISRRNLLAASVGAVPALALGLRPAAAAAAAASEVTTTGIVPAQLARLDTMLKTFIQARSISCAQLAVSRNGKILLARGYGHYSFTRAPSPSPSPTPTPTATPSPSVSPSPSPSASPTAGPLIWRGNTAGLALVQPTSLFRIASLSKHITSAAIMRLVQDGKLSLGASVTTLLGLSAAADARLAKVTVLRLMQNLGGWDKEVSKRDYLFSDHAISATLDVPLPITHAHILAYATQRPLDFAPGTRMSYNNYNFLLLGRIIEKVSGQSYESYVKQKVLAPVGITRMRLSRSVEEGLPYHSKYTAKTVLDDSGAVVPHPYGGANYANLDSAGGWLASAVDLVRLSTIFTGGGGVLSSASVAKLLAKPETGLNQHGSWYAGGWWVRTMGSGLNTWHNGSLPGTFAILSRMHNGVTYCATFNRREEEGAADYDALLDELYDAAMGITSWPTTDLTPRYF</sequence>
<accession>A0ABN3RE77</accession>
<dbReference type="InterPro" id="IPR001466">
    <property type="entry name" value="Beta-lactam-related"/>
</dbReference>
<evidence type="ECO:0000256" key="2">
    <source>
        <dbReference type="SAM" id="SignalP"/>
    </source>
</evidence>
<dbReference type="InterPro" id="IPR006311">
    <property type="entry name" value="TAT_signal"/>
</dbReference>
<organism evidence="4 5">
    <name type="scientific">Nonomuraea recticatena</name>
    <dbReference type="NCBI Taxonomy" id="46178"/>
    <lineage>
        <taxon>Bacteria</taxon>
        <taxon>Bacillati</taxon>
        <taxon>Actinomycetota</taxon>
        <taxon>Actinomycetes</taxon>
        <taxon>Streptosporangiales</taxon>
        <taxon>Streptosporangiaceae</taxon>
        <taxon>Nonomuraea</taxon>
    </lineage>
</organism>
<gene>
    <name evidence="4" type="ORF">GCM10010412_016040</name>
</gene>
<name>A0ABN3RE77_9ACTN</name>
<evidence type="ECO:0000259" key="3">
    <source>
        <dbReference type="Pfam" id="PF00144"/>
    </source>
</evidence>
<feature type="chain" id="PRO_5045632668" description="Beta-lactamase-related domain-containing protein" evidence="2">
    <location>
        <begin position="22"/>
        <end position="457"/>
    </location>
</feature>
<dbReference type="Pfam" id="PF00144">
    <property type="entry name" value="Beta-lactamase"/>
    <property type="match status" value="1"/>
</dbReference>
<dbReference type="PANTHER" id="PTHR46825:SF9">
    <property type="entry name" value="BETA-LACTAMASE-RELATED DOMAIN-CONTAINING PROTEIN"/>
    <property type="match status" value="1"/>
</dbReference>
<dbReference type="InterPro" id="IPR050491">
    <property type="entry name" value="AmpC-like"/>
</dbReference>
<keyword evidence="2" id="KW-0732">Signal</keyword>
<feature type="region of interest" description="Disordered" evidence="1">
    <location>
        <begin position="89"/>
        <end position="122"/>
    </location>
</feature>
<dbReference type="Proteomes" id="UP001501666">
    <property type="component" value="Unassembled WGS sequence"/>
</dbReference>
<dbReference type="PROSITE" id="PS51318">
    <property type="entry name" value="TAT"/>
    <property type="match status" value="1"/>
</dbReference>